<name>A0A1I7V9N7_LOALO</name>
<dbReference type="AlphaFoldDB" id="A0A1I7V9N7"/>
<organism evidence="2 3">
    <name type="scientific">Loa loa</name>
    <name type="common">Eye worm</name>
    <name type="synonym">Filaria loa</name>
    <dbReference type="NCBI Taxonomy" id="7209"/>
    <lineage>
        <taxon>Eukaryota</taxon>
        <taxon>Metazoa</taxon>
        <taxon>Ecdysozoa</taxon>
        <taxon>Nematoda</taxon>
        <taxon>Chromadorea</taxon>
        <taxon>Rhabditida</taxon>
        <taxon>Spirurina</taxon>
        <taxon>Spiruromorpha</taxon>
        <taxon>Filarioidea</taxon>
        <taxon>Onchocercidae</taxon>
        <taxon>Loa</taxon>
    </lineage>
</organism>
<accession>A0A1I7V9N7</accession>
<dbReference type="Proteomes" id="UP000095285">
    <property type="component" value="Unassembled WGS sequence"/>
</dbReference>
<sequence length="58" mass="5946">ATTTTVAAPTASGTPTRSIVRKDVRVDNGASGSGCDGFESTLEFAQTLDSKVAMKLLN</sequence>
<evidence type="ECO:0000313" key="3">
    <source>
        <dbReference type="WBParaSite" id="EN70_11396"/>
    </source>
</evidence>
<evidence type="ECO:0000313" key="2">
    <source>
        <dbReference type="Proteomes" id="UP000095285"/>
    </source>
</evidence>
<dbReference type="WBParaSite" id="EN70_11396">
    <property type="protein sequence ID" value="EN70_11396"/>
    <property type="gene ID" value="EN70_11396"/>
</dbReference>
<feature type="compositionally biased region" description="Low complexity" evidence="1">
    <location>
        <begin position="1"/>
        <end position="16"/>
    </location>
</feature>
<reference evidence="2" key="1">
    <citation type="submission" date="2012-04" db="EMBL/GenBank/DDBJ databases">
        <title>The Genome Sequence of Loa loa.</title>
        <authorList>
            <consortium name="The Broad Institute Genome Sequencing Platform"/>
            <consortium name="Broad Institute Genome Sequencing Center for Infectious Disease"/>
            <person name="Nutman T.B."/>
            <person name="Fink D.L."/>
            <person name="Russ C."/>
            <person name="Young S."/>
            <person name="Zeng Q."/>
            <person name="Gargeya S."/>
            <person name="Alvarado L."/>
            <person name="Berlin A."/>
            <person name="Chapman S.B."/>
            <person name="Chen Z."/>
            <person name="Freedman E."/>
            <person name="Gellesch M."/>
            <person name="Goldberg J."/>
            <person name="Griggs A."/>
            <person name="Gujja S."/>
            <person name="Heilman E.R."/>
            <person name="Heiman D."/>
            <person name="Howarth C."/>
            <person name="Mehta T."/>
            <person name="Neiman D."/>
            <person name="Pearson M."/>
            <person name="Roberts A."/>
            <person name="Saif S."/>
            <person name="Shea T."/>
            <person name="Shenoy N."/>
            <person name="Sisk P."/>
            <person name="Stolte C."/>
            <person name="Sykes S."/>
            <person name="White J."/>
            <person name="Yandava C."/>
            <person name="Haas B."/>
            <person name="Henn M.R."/>
            <person name="Nusbaum C."/>
            <person name="Birren B."/>
        </authorList>
    </citation>
    <scope>NUCLEOTIDE SEQUENCE [LARGE SCALE GENOMIC DNA]</scope>
</reference>
<protein>
    <submittedName>
        <fullName evidence="3">Coat protein</fullName>
    </submittedName>
</protein>
<evidence type="ECO:0000256" key="1">
    <source>
        <dbReference type="SAM" id="MobiDB-lite"/>
    </source>
</evidence>
<reference evidence="3" key="2">
    <citation type="submission" date="2016-11" db="UniProtKB">
        <authorList>
            <consortium name="WormBaseParasite"/>
        </authorList>
    </citation>
    <scope>IDENTIFICATION</scope>
</reference>
<keyword evidence="2" id="KW-1185">Reference proteome</keyword>
<proteinExistence type="predicted"/>
<feature type="region of interest" description="Disordered" evidence="1">
    <location>
        <begin position="1"/>
        <end position="22"/>
    </location>
</feature>